<evidence type="ECO:0000313" key="3">
    <source>
        <dbReference type="EMBL" id="WNO53018.1"/>
    </source>
</evidence>
<reference evidence="3 4" key="1">
    <citation type="submission" date="2023-09" db="EMBL/GenBank/DDBJ databases">
        <authorList>
            <person name="Rey-Velasco X."/>
        </authorList>
    </citation>
    <scope>NUCLEOTIDE SEQUENCE [LARGE SCALE GENOMIC DNA]</scope>
    <source>
        <strain evidence="3 4">W311</strain>
    </source>
</reference>
<sequence length="91" mass="8779">MKMIRTMMTAGAIAGLVASTGAAAAEASHTANALKANGAVTTAQVRQSANVDKKSKLASGAIVPLVLAAGIVAGGVIIAVDDDDDTADSAG</sequence>
<feature type="transmembrane region" description="Helical" evidence="1">
    <location>
        <begin position="57"/>
        <end position="80"/>
    </location>
</feature>
<evidence type="ECO:0000256" key="2">
    <source>
        <dbReference type="SAM" id="SignalP"/>
    </source>
</evidence>
<evidence type="ECO:0000256" key="1">
    <source>
        <dbReference type="SAM" id="Phobius"/>
    </source>
</evidence>
<feature type="signal peptide" evidence="2">
    <location>
        <begin position="1"/>
        <end position="24"/>
    </location>
</feature>
<dbReference type="Proteomes" id="UP001302249">
    <property type="component" value="Chromosome"/>
</dbReference>
<organism evidence="3 4">
    <name type="scientific">Stakelama saccharophila</name>
    <dbReference type="NCBI Taxonomy" id="3075605"/>
    <lineage>
        <taxon>Bacteria</taxon>
        <taxon>Pseudomonadati</taxon>
        <taxon>Pseudomonadota</taxon>
        <taxon>Alphaproteobacteria</taxon>
        <taxon>Sphingomonadales</taxon>
        <taxon>Sphingomonadaceae</taxon>
        <taxon>Stakelama</taxon>
    </lineage>
</organism>
<keyword evidence="1" id="KW-0812">Transmembrane</keyword>
<dbReference type="RefSeq" id="WP_313914053.1">
    <property type="nucleotide sequence ID" value="NZ_CP135076.1"/>
</dbReference>
<accession>A0ABZ0B832</accession>
<dbReference type="EMBL" id="CP135076">
    <property type="protein sequence ID" value="WNO53018.1"/>
    <property type="molecule type" value="Genomic_DNA"/>
</dbReference>
<proteinExistence type="predicted"/>
<keyword evidence="4" id="KW-1185">Reference proteome</keyword>
<keyword evidence="1" id="KW-1133">Transmembrane helix</keyword>
<name>A0ABZ0B832_9SPHN</name>
<protein>
    <recommendedName>
        <fullName evidence="5">Secreted protein</fullName>
    </recommendedName>
</protein>
<keyword evidence="1" id="KW-0472">Membrane</keyword>
<gene>
    <name evidence="3" type="ORF">RPR59_11200</name>
</gene>
<feature type="chain" id="PRO_5046095068" description="Secreted protein" evidence="2">
    <location>
        <begin position="25"/>
        <end position="91"/>
    </location>
</feature>
<keyword evidence="2" id="KW-0732">Signal</keyword>
<evidence type="ECO:0000313" key="4">
    <source>
        <dbReference type="Proteomes" id="UP001302249"/>
    </source>
</evidence>
<evidence type="ECO:0008006" key="5">
    <source>
        <dbReference type="Google" id="ProtNLM"/>
    </source>
</evidence>